<keyword evidence="7 8" id="KW-0472">Membrane</keyword>
<keyword evidence="6 8" id="KW-1133">Transmembrane helix</keyword>
<proteinExistence type="inferred from homology"/>
<evidence type="ECO:0000259" key="10">
    <source>
        <dbReference type="PROSITE" id="PS50928"/>
    </source>
</evidence>
<evidence type="ECO:0000256" key="5">
    <source>
        <dbReference type="ARBA" id="ARBA00022692"/>
    </source>
</evidence>
<evidence type="ECO:0000256" key="3">
    <source>
        <dbReference type="ARBA" id="ARBA00022448"/>
    </source>
</evidence>
<evidence type="ECO:0000256" key="8">
    <source>
        <dbReference type="RuleBase" id="RU363032"/>
    </source>
</evidence>
<feature type="domain" description="ABC transmembrane type-1" evidence="10">
    <location>
        <begin position="90"/>
        <end position="295"/>
    </location>
</feature>
<accession>A0A0N7KXU5</accession>
<evidence type="ECO:0000256" key="2">
    <source>
        <dbReference type="ARBA" id="ARBA00007069"/>
    </source>
</evidence>
<keyword evidence="4" id="KW-1003">Cell membrane</keyword>
<name>A0A0N7KXU5_9HYPH</name>
<dbReference type="PANTHER" id="PTHR42929">
    <property type="entry name" value="INNER MEMBRANE ABC TRANSPORTER PERMEASE PROTEIN YDCU-RELATED-RELATED"/>
    <property type="match status" value="1"/>
</dbReference>
<dbReference type="GO" id="GO:0055085">
    <property type="term" value="P:transmembrane transport"/>
    <property type="evidence" value="ECO:0007669"/>
    <property type="project" value="InterPro"/>
</dbReference>
<feature type="transmembrane region" description="Helical" evidence="8">
    <location>
        <begin position="123"/>
        <end position="141"/>
    </location>
</feature>
<dbReference type="EMBL" id="LC066376">
    <property type="protein sequence ID" value="BAT27897.1"/>
    <property type="molecule type" value="Genomic_DNA"/>
</dbReference>
<dbReference type="PROSITE" id="PS50928">
    <property type="entry name" value="ABC_TM1"/>
    <property type="match status" value="1"/>
</dbReference>
<evidence type="ECO:0000256" key="6">
    <source>
        <dbReference type="ARBA" id="ARBA00022989"/>
    </source>
</evidence>
<dbReference type="AlphaFoldDB" id="A0A0N7KXU5"/>
<dbReference type="InterPro" id="IPR000515">
    <property type="entry name" value="MetI-like"/>
</dbReference>
<dbReference type="GO" id="GO:0005886">
    <property type="term" value="C:plasma membrane"/>
    <property type="evidence" value="ECO:0007669"/>
    <property type="project" value="UniProtKB-SubCell"/>
</dbReference>
<dbReference type="PANTHER" id="PTHR42929:SF5">
    <property type="entry name" value="ABC TRANSPORTER PERMEASE PROTEIN"/>
    <property type="match status" value="1"/>
</dbReference>
<comment type="subcellular location">
    <subcellularLocation>
        <location evidence="1 8">Cell membrane</location>
        <topology evidence="1 8">Multi-pass membrane protein</topology>
    </subcellularLocation>
</comment>
<evidence type="ECO:0000313" key="11">
    <source>
        <dbReference type="EMBL" id="BAT27897.1"/>
    </source>
</evidence>
<feature type="transmembrane region" description="Helical" evidence="8">
    <location>
        <begin position="279"/>
        <end position="300"/>
    </location>
</feature>
<dbReference type="Gene3D" id="1.10.3720.10">
    <property type="entry name" value="MetI-like"/>
    <property type="match status" value="1"/>
</dbReference>
<evidence type="ECO:0000256" key="7">
    <source>
        <dbReference type="ARBA" id="ARBA00023136"/>
    </source>
</evidence>
<keyword evidence="3 8" id="KW-0813">Transport</keyword>
<evidence type="ECO:0000256" key="9">
    <source>
        <dbReference type="SAM" id="MobiDB-lite"/>
    </source>
</evidence>
<dbReference type="SUPFAM" id="SSF161098">
    <property type="entry name" value="MetI-like"/>
    <property type="match status" value="1"/>
</dbReference>
<dbReference type="Pfam" id="PF00528">
    <property type="entry name" value="BPD_transp_1"/>
    <property type="match status" value="1"/>
</dbReference>
<protein>
    <submittedName>
        <fullName evidence="11">Binding-protein-dependent transporters innermembrane component</fullName>
    </submittedName>
</protein>
<dbReference type="InterPro" id="IPR035906">
    <property type="entry name" value="MetI-like_sf"/>
</dbReference>
<keyword evidence="5 8" id="KW-0812">Transmembrane</keyword>
<feature type="transmembrane region" description="Helical" evidence="8">
    <location>
        <begin position="219"/>
        <end position="243"/>
    </location>
</feature>
<evidence type="ECO:0000256" key="4">
    <source>
        <dbReference type="ARBA" id="ARBA00022475"/>
    </source>
</evidence>
<organism evidence="11">
    <name type="scientific">Aureimonas frigidaquae</name>
    <dbReference type="NCBI Taxonomy" id="424757"/>
    <lineage>
        <taxon>Bacteria</taxon>
        <taxon>Pseudomonadati</taxon>
        <taxon>Pseudomonadota</taxon>
        <taxon>Alphaproteobacteria</taxon>
        <taxon>Hyphomicrobiales</taxon>
        <taxon>Aurantimonadaceae</taxon>
        <taxon>Aureimonas</taxon>
    </lineage>
</organism>
<feature type="region of interest" description="Disordered" evidence="9">
    <location>
        <begin position="1"/>
        <end position="20"/>
    </location>
</feature>
<reference evidence="11" key="1">
    <citation type="journal article" date="2015" name="Proc. Natl. Acad. Sci. U.S.A.">
        <title>Bacterial clade with the ribosomal RNA operon on a small plasmid rather than the chromosome.</title>
        <authorList>
            <person name="Anda M."/>
            <person name="Ohtsubo Y."/>
            <person name="Okubo T."/>
            <person name="Sugawara M."/>
            <person name="Nagata Y."/>
            <person name="Tsuda M."/>
            <person name="Minamisawa K."/>
            <person name="Mitsui H."/>
        </authorList>
    </citation>
    <scope>NUCLEOTIDE SEQUENCE</scope>
    <source>
        <strain evidence="11">JCM 14755</strain>
    </source>
</reference>
<dbReference type="CDD" id="cd06261">
    <property type="entry name" value="TM_PBP2"/>
    <property type="match status" value="1"/>
</dbReference>
<feature type="transmembrane region" description="Helical" evidence="8">
    <location>
        <begin position="89"/>
        <end position="117"/>
    </location>
</feature>
<feature type="transmembrane region" description="Helical" evidence="8">
    <location>
        <begin position="178"/>
        <end position="198"/>
    </location>
</feature>
<evidence type="ECO:0000256" key="1">
    <source>
        <dbReference type="ARBA" id="ARBA00004651"/>
    </source>
</evidence>
<sequence>MPARRISHPLNNGQGPMKHRQDAAARHARARFAVALAAPTLIWQIAFFVVPMGFLVAMTFWSVRNFRLQPDFTLANWQTILSAGFFQNAFVYTFAMSAGAALFVSLAAFPAAYALAFRAGPRLRLMAAGLLIVPFFTSLPVRIYSMQIFFSPGGVINSMLAALSLPPISVLNSPTGTFIGFLTLTAPLVVLLQTFALSAVDRQLIEAAQNLRCGRMRTILDVIIPSARVGLVVAGALAFVLAFGDYISPQFLGGSNPPTLSILIADQVKSGNHWPRASVVAVVMIVTLTAVLGLLLKFAYGRKAA</sequence>
<comment type="similarity">
    <text evidence="2">Belongs to the binding-protein-dependent transport system permease family. CysTW subfamily.</text>
</comment>
<feature type="transmembrane region" description="Helical" evidence="8">
    <location>
        <begin position="41"/>
        <end position="63"/>
    </location>
</feature>